<protein>
    <submittedName>
        <fullName evidence="1">Uncharacterized protein</fullName>
    </submittedName>
</protein>
<name>A0A517TDH7_9PLAN</name>
<keyword evidence="2" id="KW-1185">Reference proteome</keyword>
<gene>
    <name evidence="1" type="ORF">V22_36840</name>
</gene>
<dbReference type="AlphaFoldDB" id="A0A517TDH7"/>
<evidence type="ECO:0000313" key="1">
    <source>
        <dbReference type="EMBL" id="QDT66417.1"/>
    </source>
</evidence>
<dbReference type="Proteomes" id="UP000319976">
    <property type="component" value="Chromosome"/>
</dbReference>
<dbReference type="KEGG" id="chya:V22_36840"/>
<dbReference type="EMBL" id="CP036316">
    <property type="protein sequence ID" value="QDT66417.1"/>
    <property type="molecule type" value="Genomic_DNA"/>
</dbReference>
<reference evidence="1 2" key="1">
    <citation type="submission" date="2019-02" db="EMBL/GenBank/DDBJ databases">
        <title>Deep-cultivation of Planctomycetes and their phenomic and genomic characterization uncovers novel biology.</title>
        <authorList>
            <person name="Wiegand S."/>
            <person name="Jogler M."/>
            <person name="Boedeker C."/>
            <person name="Pinto D."/>
            <person name="Vollmers J."/>
            <person name="Rivas-Marin E."/>
            <person name="Kohn T."/>
            <person name="Peeters S.H."/>
            <person name="Heuer A."/>
            <person name="Rast P."/>
            <person name="Oberbeckmann S."/>
            <person name="Bunk B."/>
            <person name="Jeske O."/>
            <person name="Meyerdierks A."/>
            <person name="Storesund J.E."/>
            <person name="Kallscheuer N."/>
            <person name="Luecker S."/>
            <person name="Lage O.M."/>
            <person name="Pohl T."/>
            <person name="Merkel B.J."/>
            <person name="Hornburger P."/>
            <person name="Mueller R.-W."/>
            <person name="Bruemmer F."/>
            <person name="Labrenz M."/>
            <person name="Spormann A.M."/>
            <person name="Op den Camp H."/>
            <person name="Overmann J."/>
            <person name="Amann R."/>
            <person name="Jetten M.S.M."/>
            <person name="Mascher T."/>
            <person name="Medema M.H."/>
            <person name="Devos D.P."/>
            <person name="Kaster A.-K."/>
            <person name="Ovreas L."/>
            <person name="Rohde M."/>
            <person name="Galperin M.Y."/>
            <person name="Jogler C."/>
        </authorList>
    </citation>
    <scope>NUCLEOTIDE SEQUENCE [LARGE SCALE GENOMIC DNA]</scope>
    <source>
        <strain evidence="1 2">V22</strain>
    </source>
</reference>
<sequence>MPHSRVTMDAGQHGIFIGKIILILINNWQQRMHEVAMAIDTSLLSDTSIAFFNHNRITVIIERERQRMKETVIGLGDPLADEIVWQMAVVTDRNVMMGALLP</sequence>
<proteinExistence type="predicted"/>
<organism evidence="1 2">
    <name type="scientific">Calycomorphotria hydatis</name>
    <dbReference type="NCBI Taxonomy" id="2528027"/>
    <lineage>
        <taxon>Bacteria</taxon>
        <taxon>Pseudomonadati</taxon>
        <taxon>Planctomycetota</taxon>
        <taxon>Planctomycetia</taxon>
        <taxon>Planctomycetales</taxon>
        <taxon>Planctomycetaceae</taxon>
        <taxon>Calycomorphotria</taxon>
    </lineage>
</organism>
<accession>A0A517TDH7</accession>
<evidence type="ECO:0000313" key="2">
    <source>
        <dbReference type="Proteomes" id="UP000319976"/>
    </source>
</evidence>